<feature type="transmembrane region" description="Helical" evidence="1">
    <location>
        <begin position="219"/>
        <end position="242"/>
    </location>
</feature>
<keyword evidence="1" id="KW-0812">Transmembrane</keyword>
<accession>A0ABP3VP02</accession>
<protein>
    <submittedName>
        <fullName evidence="3">Type II CAAX endopeptidase family protein</fullName>
    </submittedName>
</protein>
<feature type="transmembrane region" description="Helical" evidence="1">
    <location>
        <begin position="262"/>
        <end position="281"/>
    </location>
</feature>
<keyword evidence="1" id="KW-1133">Transmembrane helix</keyword>
<dbReference type="Proteomes" id="UP001501047">
    <property type="component" value="Unassembled WGS sequence"/>
</dbReference>
<keyword evidence="4" id="KW-1185">Reference proteome</keyword>
<keyword evidence="1" id="KW-0472">Membrane</keyword>
<evidence type="ECO:0000259" key="2">
    <source>
        <dbReference type="Pfam" id="PF02517"/>
    </source>
</evidence>
<name>A0ABP3VP02_CLOSU</name>
<organism evidence="3 4">
    <name type="scientific">Clostridium subterminale</name>
    <dbReference type="NCBI Taxonomy" id="1550"/>
    <lineage>
        <taxon>Bacteria</taxon>
        <taxon>Bacillati</taxon>
        <taxon>Bacillota</taxon>
        <taxon>Clostridia</taxon>
        <taxon>Eubacteriales</taxon>
        <taxon>Clostridiaceae</taxon>
        <taxon>Clostridium</taxon>
    </lineage>
</organism>
<evidence type="ECO:0000313" key="4">
    <source>
        <dbReference type="Proteomes" id="UP001501047"/>
    </source>
</evidence>
<dbReference type="EMBL" id="BAAACI010000001">
    <property type="protein sequence ID" value="GAA0764810.1"/>
    <property type="molecule type" value="Genomic_DNA"/>
</dbReference>
<gene>
    <name evidence="3" type="ORF">GCM10008908_00460</name>
</gene>
<sequence>MNLPLNNLMELTKQQRKGGIWKVLLGIIFIFFIQILFVTPLSEMTKNGSTLISELYTLFLNIPVILFMLGYSKVVEKRKVNSFGFTKKGIVKNYSFGLLIGLIFLIGIFIINYITGSVTVTSNLSQTNWTFIIIGFIGFIAQGLMEEVVCRGFIMNSISSKYGVLAGIIVNSLLFSTFHLLNDGVTIIAVINLTLAGLVFSILYYATENIYLVGGLHTIWNFMLGPVFGIEISGIIPFSSILKTVGVEGDNLIHGGSFGFEGGIATTIMIIILTAFSFNLLKKRLSKLKNN</sequence>
<dbReference type="PANTHER" id="PTHR39430">
    <property type="entry name" value="MEMBRANE-ASSOCIATED PROTEASE-RELATED"/>
    <property type="match status" value="1"/>
</dbReference>
<feature type="transmembrane region" description="Helical" evidence="1">
    <location>
        <begin position="162"/>
        <end position="181"/>
    </location>
</feature>
<feature type="transmembrane region" description="Helical" evidence="1">
    <location>
        <begin position="51"/>
        <end position="72"/>
    </location>
</feature>
<feature type="transmembrane region" description="Helical" evidence="1">
    <location>
        <begin position="20"/>
        <end position="39"/>
    </location>
</feature>
<proteinExistence type="predicted"/>
<feature type="transmembrane region" description="Helical" evidence="1">
    <location>
        <begin position="93"/>
        <end position="114"/>
    </location>
</feature>
<feature type="transmembrane region" description="Helical" evidence="1">
    <location>
        <begin position="187"/>
        <end position="207"/>
    </location>
</feature>
<dbReference type="RefSeq" id="WP_343822552.1">
    <property type="nucleotide sequence ID" value="NZ_BAAACI010000001.1"/>
</dbReference>
<evidence type="ECO:0000256" key="1">
    <source>
        <dbReference type="SAM" id="Phobius"/>
    </source>
</evidence>
<comment type="caution">
    <text evidence="3">The sequence shown here is derived from an EMBL/GenBank/DDBJ whole genome shotgun (WGS) entry which is preliminary data.</text>
</comment>
<evidence type="ECO:0000313" key="3">
    <source>
        <dbReference type="EMBL" id="GAA0764810.1"/>
    </source>
</evidence>
<feature type="domain" description="CAAX prenyl protease 2/Lysostaphin resistance protein A-like" evidence="2">
    <location>
        <begin position="129"/>
        <end position="223"/>
    </location>
</feature>
<dbReference type="Pfam" id="PF02517">
    <property type="entry name" value="Rce1-like"/>
    <property type="match status" value="1"/>
</dbReference>
<dbReference type="PANTHER" id="PTHR39430:SF1">
    <property type="entry name" value="PROTEASE"/>
    <property type="match status" value="1"/>
</dbReference>
<reference evidence="4" key="1">
    <citation type="journal article" date="2019" name="Int. J. Syst. Evol. Microbiol.">
        <title>The Global Catalogue of Microorganisms (GCM) 10K type strain sequencing project: providing services to taxonomists for standard genome sequencing and annotation.</title>
        <authorList>
            <consortium name="The Broad Institute Genomics Platform"/>
            <consortium name="The Broad Institute Genome Sequencing Center for Infectious Disease"/>
            <person name="Wu L."/>
            <person name="Ma J."/>
        </authorList>
    </citation>
    <scope>NUCLEOTIDE SEQUENCE [LARGE SCALE GENOMIC DNA]</scope>
    <source>
        <strain evidence="4">JCM 1417</strain>
    </source>
</reference>
<feature type="transmembrane region" description="Helical" evidence="1">
    <location>
        <begin position="129"/>
        <end position="150"/>
    </location>
</feature>
<dbReference type="InterPro" id="IPR003675">
    <property type="entry name" value="Rce1/LyrA-like_dom"/>
</dbReference>